<name>A0AAU7CLI4_9BACT</name>
<feature type="repeat" description="WD" evidence="3">
    <location>
        <begin position="321"/>
        <end position="352"/>
    </location>
</feature>
<accession>A0AAU7CLI4</accession>
<dbReference type="EMBL" id="CP155447">
    <property type="protein sequence ID" value="XBH05900.1"/>
    <property type="molecule type" value="Genomic_DNA"/>
</dbReference>
<dbReference type="InterPro" id="IPR001680">
    <property type="entry name" value="WD40_rpt"/>
</dbReference>
<protein>
    <submittedName>
        <fullName evidence="4">WD40 repeat domain-containing protein</fullName>
    </submittedName>
</protein>
<dbReference type="InterPro" id="IPR050349">
    <property type="entry name" value="WD_LIS1/nudF_dynein_reg"/>
</dbReference>
<dbReference type="Pfam" id="PF00400">
    <property type="entry name" value="WD40"/>
    <property type="match status" value="5"/>
</dbReference>
<dbReference type="CDD" id="cd00200">
    <property type="entry name" value="WD40"/>
    <property type="match status" value="1"/>
</dbReference>
<dbReference type="InterPro" id="IPR011047">
    <property type="entry name" value="Quinoprotein_ADH-like_sf"/>
</dbReference>
<evidence type="ECO:0000313" key="4">
    <source>
        <dbReference type="EMBL" id="XBH05900.1"/>
    </source>
</evidence>
<dbReference type="AlphaFoldDB" id="A0AAU7CLI4"/>
<gene>
    <name evidence="4" type="ORF">V5E97_07675</name>
</gene>
<dbReference type="InterPro" id="IPR015943">
    <property type="entry name" value="WD40/YVTN_repeat-like_dom_sf"/>
</dbReference>
<dbReference type="PROSITE" id="PS50294">
    <property type="entry name" value="WD_REPEATS_REGION"/>
    <property type="match status" value="4"/>
</dbReference>
<sequence length="375" mass="38406">MGPGTDASAVTLRGRGIRGASLFGGGGFRPRGFLSPELCVIGAIVVILAVGLSLSGQAEAEQEGQRAELGFHASPVEGVAVAPDGRTAVSASRDGAVMIWDLASRRARRVVARTMAGFSSVAFAPDGASVAVGGLSDGVMILDVATGATLALLAQSDGAVRDVKFSPDGASLAAGGDDGVIRIWNLRSGRQPLVLRGHTGLVASLAFAPDGQTLATAGIEDGVFLWDLGTGCIRKRLQANAGMLSSLAFTHDGRLLAVGGVGCITLHELATGRSQTCKCPQGRVTAVRFLPDGLSLASSGLDGSIAFWSVTHAEILPRFTLRGHKGGVKALAMSPDGTTLISGGNDDTVKMWVLPRESDRLEAQSDGKPAKIKTS</sequence>
<dbReference type="RefSeq" id="WP_406698750.1">
    <property type="nucleotide sequence ID" value="NZ_CP155447.1"/>
</dbReference>
<dbReference type="SMART" id="SM00320">
    <property type="entry name" value="WD40"/>
    <property type="match status" value="7"/>
</dbReference>
<evidence type="ECO:0000256" key="1">
    <source>
        <dbReference type="ARBA" id="ARBA00022574"/>
    </source>
</evidence>
<dbReference type="Gene3D" id="2.130.10.10">
    <property type="entry name" value="YVTN repeat-like/Quinoprotein amine dehydrogenase"/>
    <property type="match status" value="2"/>
</dbReference>
<feature type="repeat" description="WD" evidence="3">
    <location>
        <begin position="284"/>
        <end position="318"/>
    </location>
</feature>
<keyword evidence="1 3" id="KW-0853">WD repeat</keyword>
<feature type="repeat" description="WD" evidence="3">
    <location>
        <begin position="69"/>
        <end position="110"/>
    </location>
</feature>
<proteinExistence type="predicted"/>
<keyword evidence="2" id="KW-0677">Repeat</keyword>
<dbReference type="InterPro" id="IPR020472">
    <property type="entry name" value="WD40_PAC1"/>
</dbReference>
<dbReference type="PROSITE" id="PS50082">
    <property type="entry name" value="WD_REPEATS_2"/>
    <property type="match status" value="5"/>
</dbReference>
<feature type="repeat" description="WD" evidence="3">
    <location>
        <begin position="195"/>
        <end position="228"/>
    </location>
</feature>
<dbReference type="PROSITE" id="PS00678">
    <property type="entry name" value="WD_REPEATS_1"/>
    <property type="match status" value="2"/>
</dbReference>
<evidence type="ECO:0000256" key="3">
    <source>
        <dbReference type="PROSITE-ProRule" id="PRU00221"/>
    </source>
</evidence>
<feature type="repeat" description="WD" evidence="3">
    <location>
        <begin position="153"/>
        <end position="194"/>
    </location>
</feature>
<dbReference type="PANTHER" id="PTHR44129">
    <property type="entry name" value="WD REPEAT-CONTAINING PROTEIN POP1"/>
    <property type="match status" value="1"/>
</dbReference>
<dbReference type="PRINTS" id="PR00320">
    <property type="entry name" value="GPROTEINBRPT"/>
</dbReference>
<dbReference type="InterPro" id="IPR019775">
    <property type="entry name" value="WD40_repeat_CS"/>
</dbReference>
<organism evidence="4">
    <name type="scientific">Singulisphaera sp. Ch08</name>
    <dbReference type="NCBI Taxonomy" id="3120278"/>
    <lineage>
        <taxon>Bacteria</taxon>
        <taxon>Pseudomonadati</taxon>
        <taxon>Planctomycetota</taxon>
        <taxon>Planctomycetia</taxon>
        <taxon>Isosphaerales</taxon>
        <taxon>Isosphaeraceae</taxon>
        <taxon>Singulisphaera</taxon>
    </lineage>
</organism>
<reference evidence="4" key="1">
    <citation type="submission" date="2024-05" db="EMBL/GenBank/DDBJ databases">
        <title>Planctomycetes of the genus Singulisphaera possess chitinolytic capabilities.</title>
        <authorList>
            <person name="Ivanova A."/>
        </authorList>
    </citation>
    <scope>NUCLEOTIDE SEQUENCE</scope>
    <source>
        <strain evidence="4">Ch08T</strain>
    </source>
</reference>
<evidence type="ECO:0000256" key="2">
    <source>
        <dbReference type="ARBA" id="ARBA00022737"/>
    </source>
</evidence>
<dbReference type="SUPFAM" id="SSF50998">
    <property type="entry name" value="Quinoprotein alcohol dehydrogenase-like"/>
    <property type="match status" value="1"/>
</dbReference>